<accession>A0A1S1YU65</accession>
<evidence type="ECO:0000313" key="1">
    <source>
        <dbReference type="EMBL" id="OHX64558.1"/>
    </source>
</evidence>
<dbReference type="STRING" id="915059.NH26_23585"/>
<dbReference type="RefSeq" id="WP_044217084.1">
    <property type="nucleotide sequence ID" value="NZ_JRYR02000002.1"/>
</dbReference>
<comment type="caution">
    <text evidence="1">The sequence shown here is derived from an EMBL/GenBank/DDBJ whole genome shotgun (WGS) entry which is preliminary data.</text>
</comment>
<name>A0A1S1YU65_FLAPC</name>
<dbReference type="Proteomes" id="UP000179797">
    <property type="component" value="Unassembled WGS sequence"/>
</dbReference>
<keyword evidence="2" id="KW-1185">Reference proteome</keyword>
<organism evidence="1 2">
    <name type="scientific">Flammeovirga pacifica</name>
    <dbReference type="NCBI Taxonomy" id="915059"/>
    <lineage>
        <taxon>Bacteria</taxon>
        <taxon>Pseudomonadati</taxon>
        <taxon>Bacteroidota</taxon>
        <taxon>Cytophagia</taxon>
        <taxon>Cytophagales</taxon>
        <taxon>Flammeovirgaceae</taxon>
        <taxon>Flammeovirga</taxon>
    </lineage>
</organism>
<gene>
    <name evidence="1" type="ORF">NH26_23585</name>
</gene>
<sequence>MKYIFFFVTLFYFNETYCQLGKVYPKNESKNDSSLIHFISELKLATQKRDKVFIEQSLATKTYIPLEGVEISNKEKFLDYYFDAQYTGSILWDNLDYIFKIGGGGFSDSKDEYYLPYTSANLSVNDMFSSLGLVVALSDSVPVFDAPHDNADIINHLSFDVVEVTYEGYHKDYLEVILNLSDTVYVKPRDVIPTVSIRAGLIKEEGKWKLQYADAFD</sequence>
<dbReference type="AlphaFoldDB" id="A0A1S1YU65"/>
<protein>
    <submittedName>
        <fullName evidence="1">Uncharacterized protein</fullName>
    </submittedName>
</protein>
<dbReference type="OrthoDB" id="1418484at2"/>
<evidence type="ECO:0000313" key="2">
    <source>
        <dbReference type="Proteomes" id="UP000179797"/>
    </source>
</evidence>
<dbReference type="EMBL" id="JRYR02000002">
    <property type="protein sequence ID" value="OHX64558.1"/>
    <property type="molecule type" value="Genomic_DNA"/>
</dbReference>
<proteinExistence type="predicted"/>
<reference evidence="1 2" key="1">
    <citation type="journal article" date="2012" name="Int. J. Syst. Evol. Microbiol.">
        <title>Flammeovirga pacifica sp. nov., isolated from deep-sea sediment.</title>
        <authorList>
            <person name="Xu H."/>
            <person name="Fu Y."/>
            <person name="Yang N."/>
            <person name="Ding Z."/>
            <person name="Lai Q."/>
            <person name="Zeng R."/>
        </authorList>
    </citation>
    <scope>NUCLEOTIDE SEQUENCE [LARGE SCALE GENOMIC DNA]</scope>
    <source>
        <strain evidence="2">DSM 24597 / LMG 26175 / WPAGA1</strain>
    </source>
</reference>